<name>A0A699J8R7_TANCI</name>
<protein>
    <recommendedName>
        <fullName evidence="2">Reverse transcriptase domain-containing protein</fullName>
    </recommendedName>
</protein>
<evidence type="ECO:0000313" key="1">
    <source>
        <dbReference type="EMBL" id="GFA19921.1"/>
    </source>
</evidence>
<accession>A0A699J8R7</accession>
<gene>
    <name evidence="1" type="ORF">Tci_591893</name>
</gene>
<reference evidence="1" key="1">
    <citation type="journal article" date="2019" name="Sci. Rep.">
        <title>Draft genome of Tanacetum cinerariifolium, the natural source of mosquito coil.</title>
        <authorList>
            <person name="Yamashiro T."/>
            <person name="Shiraishi A."/>
            <person name="Satake H."/>
            <person name="Nakayama K."/>
        </authorList>
    </citation>
    <scope>NUCLEOTIDE SEQUENCE</scope>
</reference>
<sequence>MLNPEDITDPTPVINMALALMAKAFKLNYSSPTNNNQRISSNPHNRQIAQPGMNMGQDRLIQMVEGNGGNQFRQYAGQNAGNLTGYNDVQNIANRNQIGNGNLVAACAEGNAAGQNGNQIRCYNCRGAEIQLQAEEYDLMAAATDLDEIEEVNANCILMANLQQASTSGTQTDNAPVYDSDGSAEVHENCKDNEIFNMFTQEEQYTELLEPILEPLQVPQNDNGVTSEVTSVEQGGEIVEQHSANFEETHALYDSLYQNLAIKVEKVNSVNDSFYHTEQKTALGYQNPFYLKQDQKKQQSLYDGKVLLEKHDPPVVHDSEKSLQLAQESREKMKQLNKEIKPAITQRLIIFRGITIETHNWSSSAHQELHKIIRDENFPIVNQVDARVQNFKIQFLKEVAKFIGDFKYLANEADASLAKHKALQLDIERLLKAIVSQDIMNIVQKESVVDTLDLQTELERTKERFEKCIIKKENEHAKL</sequence>
<comment type="caution">
    <text evidence="1">The sequence shown here is derived from an EMBL/GenBank/DDBJ whole genome shotgun (WGS) entry which is preliminary data.</text>
</comment>
<organism evidence="1">
    <name type="scientific">Tanacetum cinerariifolium</name>
    <name type="common">Dalmatian daisy</name>
    <name type="synonym">Chrysanthemum cinerariifolium</name>
    <dbReference type="NCBI Taxonomy" id="118510"/>
    <lineage>
        <taxon>Eukaryota</taxon>
        <taxon>Viridiplantae</taxon>
        <taxon>Streptophyta</taxon>
        <taxon>Embryophyta</taxon>
        <taxon>Tracheophyta</taxon>
        <taxon>Spermatophyta</taxon>
        <taxon>Magnoliopsida</taxon>
        <taxon>eudicotyledons</taxon>
        <taxon>Gunneridae</taxon>
        <taxon>Pentapetalae</taxon>
        <taxon>asterids</taxon>
        <taxon>campanulids</taxon>
        <taxon>Asterales</taxon>
        <taxon>Asteraceae</taxon>
        <taxon>Asteroideae</taxon>
        <taxon>Anthemideae</taxon>
        <taxon>Anthemidinae</taxon>
        <taxon>Tanacetum</taxon>
    </lineage>
</organism>
<proteinExistence type="predicted"/>
<evidence type="ECO:0008006" key="2">
    <source>
        <dbReference type="Google" id="ProtNLM"/>
    </source>
</evidence>
<dbReference type="EMBL" id="BKCJ010384383">
    <property type="protein sequence ID" value="GFA19921.1"/>
    <property type="molecule type" value="Genomic_DNA"/>
</dbReference>
<dbReference type="AlphaFoldDB" id="A0A699J8R7"/>